<dbReference type="InterPro" id="IPR032026">
    <property type="entry name" value="Ad_Cy_reg"/>
</dbReference>
<evidence type="ECO:0000313" key="4">
    <source>
        <dbReference type="EMBL" id="KHF45804.1"/>
    </source>
</evidence>
<dbReference type="InterPro" id="IPR050697">
    <property type="entry name" value="Adenylyl/Guanylyl_Cyclase_3/4"/>
</dbReference>
<feature type="compositionally biased region" description="Basic and acidic residues" evidence="2">
    <location>
        <begin position="337"/>
        <end position="346"/>
    </location>
</feature>
<comment type="similarity">
    <text evidence="1">Belongs to the adenylyl cyclase class-3 family.</text>
</comment>
<dbReference type="GO" id="GO:0035556">
    <property type="term" value="P:intracellular signal transduction"/>
    <property type="evidence" value="ECO:0007669"/>
    <property type="project" value="InterPro"/>
</dbReference>
<organism evidence="4 5">
    <name type="scientific">Saccharomonospora viridis</name>
    <dbReference type="NCBI Taxonomy" id="1852"/>
    <lineage>
        <taxon>Bacteria</taxon>
        <taxon>Bacillati</taxon>
        <taxon>Actinomycetota</taxon>
        <taxon>Actinomycetes</taxon>
        <taxon>Pseudonocardiales</taxon>
        <taxon>Pseudonocardiaceae</taxon>
        <taxon>Saccharomonospora</taxon>
    </lineage>
</organism>
<evidence type="ECO:0000313" key="5">
    <source>
        <dbReference type="Proteomes" id="UP000030848"/>
    </source>
</evidence>
<dbReference type="AlphaFoldDB" id="A0A837DHI8"/>
<dbReference type="Pfam" id="PF16701">
    <property type="entry name" value="Ad_Cy_reg"/>
    <property type="match status" value="1"/>
</dbReference>
<proteinExistence type="inferred from homology"/>
<dbReference type="Gene3D" id="3.30.70.1230">
    <property type="entry name" value="Nucleotide cyclase"/>
    <property type="match status" value="1"/>
</dbReference>
<dbReference type="PROSITE" id="PS50125">
    <property type="entry name" value="GUANYLATE_CYCLASE_2"/>
    <property type="match status" value="1"/>
</dbReference>
<name>A0A837DHI8_9PSEU</name>
<feature type="region of interest" description="Disordered" evidence="2">
    <location>
        <begin position="322"/>
        <end position="346"/>
    </location>
</feature>
<reference evidence="4 5" key="1">
    <citation type="submission" date="2014-10" db="EMBL/GenBank/DDBJ databases">
        <title>Genome sequence of Micropolyspora internatus JCM3315.</title>
        <authorList>
            <person name="Shin S.-K."/>
            <person name="Yi H."/>
        </authorList>
    </citation>
    <scope>NUCLEOTIDE SEQUENCE [LARGE SCALE GENOMIC DNA]</scope>
    <source>
        <strain evidence="4 5">JCM 3315</strain>
    </source>
</reference>
<dbReference type="InterPro" id="IPR029787">
    <property type="entry name" value="Nucleotide_cyclase"/>
</dbReference>
<feature type="domain" description="Guanylate cyclase" evidence="3">
    <location>
        <begin position="165"/>
        <end position="274"/>
    </location>
</feature>
<dbReference type="CDD" id="cd07302">
    <property type="entry name" value="CHD"/>
    <property type="match status" value="1"/>
</dbReference>
<dbReference type="PANTHER" id="PTHR43081:SF19">
    <property type="entry name" value="PH-SENSITIVE ADENYLATE CYCLASE RV1264"/>
    <property type="match status" value="1"/>
</dbReference>
<dbReference type="GO" id="GO:0006171">
    <property type="term" value="P:cAMP biosynthetic process"/>
    <property type="evidence" value="ECO:0007669"/>
    <property type="project" value="TreeGrafter"/>
</dbReference>
<keyword evidence="4" id="KW-0456">Lyase</keyword>
<dbReference type="EMBL" id="JRZE01000001">
    <property type="protein sequence ID" value="KHF45804.1"/>
    <property type="molecule type" value="Genomic_DNA"/>
</dbReference>
<dbReference type="InterPro" id="IPR001054">
    <property type="entry name" value="A/G_cyclase"/>
</dbReference>
<comment type="caution">
    <text evidence="4">The sequence shown here is derived from an EMBL/GenBank/DDBJ whole genome shotgun (WGS) entry which is preliminary data.</text>
</comment>
<evidence type="ECO:0000256" key="2">
    <source>
        <dbReference type="SAM" id="MobiDB-lite"/>
    </source>
</evidence>
<evidence type="ECO:0000259" key="3">
    <source>
        <dbReference type="PROSITE" id="PS50125"/>
    </source>
</evidence>
<sequence>MRMSDELQRKLEHALLGGPRRYTRLEVAAKSGVSPERARQLWRALGFASVGDDEVVFTDADVEAVRIADRLVGEGLLDRDLETSVARAVGLHMSRLAEWQSQLLRSLIADNPHLAERPEQLAELVERLLPQLGRLHDFAWRRHLVAYSGRALAASHEQLESRHQVVGFVDMVGYTRMVRRFDEAELSAVLERFESLATEVVVEHHGRVVKLIGDEVLFVCSQPVEAAEIALTLTEQAGADERLPEVRAGLASGRVLSRFGDVYGSVVNLASRLTELARPGTVLVNATLADALAEEPGYWVRQLRTMQVSGFRRVRPAVLRRARRRPNSESITGPSDARGERSLSGP</sequence>
<dbReference type="GO" id="GO:0004016">
    <property type="term" value="F:adenylate cyclase activity"/>
    <property type="evidence" value="ECO:0007669"/>
    <property type="project" value="UniProtKB-EC"/>
</dbReference>
<evidence type="ECO:0000256" key="1">
    <source>
        <dbReference type="ARBA" id="ARBA00005381"/>
    </source>
</evidence>
<dbReference type="PANTHER" id="PTHR43081">
    <property type="entry name" value="ADENYLATE CYCLASE, TERMINAL-DIFFERENTIATION SPECIFIC-RELATED"/>
    <property type="match status" value="1"/>
</dbReference>
<dbReference type="RefSeq" id="WP_015787152.1">
    <property type="nucleotide sequence ID" value="NZ_FOWS01000003.1"/>
</dbReference>
<accession>A0A837DHI8</accession>
<dbReference type="OMA" id="YTRMTRG"/>
<protein>
    <submittedName>
        <fullName evidence="4">Adenylate cyclase</fullName>
        <ecNumber evidence="4">4.6.1.1</ecNumber>
    </submittedName>
</protein>
<dbReference type="EC" id="4.6.1.1" evidence="4"/>
<dbReference type="Proteomes" id="UP000030848">
    <property type="component" value="Unassembled WGS sequence"/>
</dbReference>
<dbReference type="SUPFAM" id="SSF55073">
    <property type="entry name" value="Nucleotide cyclase"/>
    <property type="match status" value="1"/>
</dbReference>
<dbReference type="Pfam" id="PF00211">
    <property type="entry name" value="Guanylate_cyc"/>
    <property type="match status" value="1"/>
</dbReference>
<gene>
    <name evidence="4" type="ORF">MINT15_01050</name>
</gene>